<dbReference type="InterPro" id="IPR012668">
    <property type="entry name" value="CHP02466"/>
</dbReference>
<reference evidence="1 2" key="1">
    <citation type="submission" date="2007-11" db="EMBL/GenBank/DDBJ databases">
        <authorList>
            <person name="Wagner-Dobler I."/>
            <person name="Ferriera S."/>
            <person name="Johnson J."/>
            <person name="Kravitz S."/>
            <person name="Beeson K."/>
            <person name="Sutton G."/>
            <person name="Rogers Y.-H."/>
            <person name="Friedman R."/>
            <person name="Frazier M."/>
            <person name="Venter J.C."/>
        </authorList>
    </citation>
    <scope>NUCLEOTIDE SEQUENCE [LARGE SCALE GENOMIC DNA]</scope>
    <source>
        <strain evidence="1 2">HEL-45</strain>
    </source>
</reference>
<dbReference type="Proteomes" id="UP000003257">
    <property type="component" value="Unassembled WGS sequence"/>
</dbReference>
<dbReference type="EMBL" id="ABID01000001">
    <property type="protein sequence ID" value="EDQ06778.1"/>
    <property type="molecule type" value="Genomic_DNA"/>
</dbReference>
<keyword evidence="2" id="KW-1185">Reference proteome</keyword>
<dbReference type="Pfam" id="PF13759">
    <property type="entry name" value="2OG-FeII_Oxy_5"/>
    <property type="match status" value="1"/>
</dbReference>
<comment type="caution">
    <text evidence="1">The sequence shown here is derived from an EMBL/GenBank/DDBJ whole genome shotgun (WGS) entry which is preliminary data.</text>
</comment>
<dbReference type="SUPFAM" id="SSF51197">
    <property type="entry name" value="Clavaminate synthase-like"/>
    <property type="match status" value="1"/>
</dbReference>
<dbReference type="Gene3D" id="2.60.120.620">
    <property type="entry name" value="q2cbj1_9rhob like domain"/>
    <property type="match status" value="1"/>
</dbReference>
<proteinExistence type="predicted"/>
<organism evidence="1 2">
    <name type="scientific">Sulfitobacter indolifex HEL-45</name>
    <dbReference type="NCBI Taxonomy" id="391624"/>
    <lineage>
        <taxon>Bacteria</taxon>
        <taxon>Pseudomonadati</taxon>
        <taxon>Pseudomonadota</taxon>
        <taxon>Alphaproteobacteria</taxon>
        <taxon>Rhodobacterales</taxon>
        <taxon>Roseobacteraceae</taxon>
        <taxon>Sulfitobacter</taxon>
    </lineage>
</organism>
<gene>
    <name evidence="1" type="ORF">OIHEL45_08170</name>
</gene>
<evidence type="ECO:0008006" key="3">
    <source>
        <dbReference type="Google" id="ProtNLM"/>
    </source>
</evidence>
<accession>A0ABP2DED1</accession>
<protein>
    <recommendedName>
        <fullName evidence="3">Fe2OG dioxygenase domain-containing protein</fullName>
    </recommendedName>
</protein>
<dbReference type="NCBIfam" id="TIGR02466">
    <property type="entry name" value="TIGR02466 family protein"/>
    <property type="match status" value="1"/>
</dbReference>
<sequence length="216" mass="24118">MGVCSAYDGAMSNIKSLFATRLYHAALSAHGKPIDTDELAASCFSIAEDDEAGQDWCEENGYAGYTSYASLDDLPYRFPIFKDLVAVLDKHVAAFAKDLEFDLGDRKLVLDSLWLNILPEGGIHTSHIHPHSVISGTTYVTMPEGASAIRFEDPRLPMMMAAPGRVKDAREELRPFIYVAPEAGDVLLWESWLRHEVPMNMIEEDRVSVSFNYNWA</sequence>
<evidence type="ECO:0000313" key="2">
    <source>
        <dbReference type="Proteomes" id="UP000003257"/>
    </source>
</evidence>
<name>A0ABP2DED1_9RHOB</name>
<evidence type="ECO:0000313" key="1">
    <source>
        <dbReference type="EMBL" id="EDQ06778.1"/>
    </source>
</evidence>